<reference evidence="2" key="2">
    <citation type="submission" date="2019-01" db="UniProtKB">
        <authorList>
            <consortium name="EnsemblPlants"/>
        </authorList>
    </citation>
    <scope>IDENTIFICATION</scope>
    <source>
        <strain evidence="2">cv. Heinz 1706</strain>
    </source>
</reference>
<dbReference type="PANTHER" id="PTHR11439">
    <property type="entry name" value="GAG-POL-RELATED RETROTRANSPOSON"/>
    <property type="match status" value="1"/>
</dbReference>
<accession>A0A3Q7G7M9</accession>
<dbReference type="Proteomes" id="UP000004994">
    <property type="component" value="Chromosome 4"/>
</dbReference>
<keyword evidence="3" id="KW-1185">Reference proteome</keyword>
<organism evidence="2">
    <name type="scientific">Solanum lycopersicum</name>
    <name type="common">Tomato</name>
    <name type="synonym">Lycopersicon esculentum</name>
    <dbReference type="NCBI Taxonomy" id="4081"/>
    <lineage>
        <taxon>Eukaryota</taxon>
        <taxon>Viridiplantae</taxon>
        <taxon>Streptophyta</taxon>
        <taxon>Embryophyta</taxon>
        <taxon>Tracheophyta</taxon>
        <taxon>Spermatophyta</taxon>
        <taxon>Magnoliopsida</taxon>
        <taxon>eudicotyledons</taxon>
        <taxon>Gunneridae</taxon>
        <taxon>Pentapetalae</taxon>
        <taxon>asterids</taxon>
        <taxon>lamiids</taxon>
        <taxon>Solanales</taxon>
        <taxon>Solanaceae</taxon>
        <taxon>Solanoideae</taxon>
        <taxon>Solaneae</taxon>
        <taxon>Solanum</taxon>
        <taxon>Solanum subgen. Lycopersicon</taxon>
    </lineage>
</organism>
<dbReference type="SUPFAM" id="SSF56672">
    <property type="entry name" value="DNA/RNA polymerases"/>
    <property type="match status" value="1"/>
</dbReference>
<dbReference type="OMA" id="ACTPHEM"/>
<dbReference type="InParanoid" id="A0A3Q7G7M9"/>
<proteinExistence type="predicted"/>
<reference evidence="2" key="1">
    <citation type="journal article" date="2012" name="Nature">
        <title>The tomato genome sequence provides insights into fleshy fruit evolution.</title>
        <authorList>
            <consortium name="Tomato Genome Consortium"/>
        </authorList>
    </citation>
    <scope>NUCLEOTIDE SEQUENCE [LARGE SCALE GENOMIC DNA]</scope>
    <source>
        <strain evidence="2">cv. Heinz 1706</strain>
    </source>
</reference>
<protein>
    <recommendedName>
        <fullName evidence="1">Reverse transcriptase Ty1/copia-type domain-containing protein</fullName>
    </recommendedName>
</protein>
<dbReference type="PANTHER" id="PTHR11439:SF487">
    <property type="entry name" value="RNA-DIRECTED DNA POLYMERASE"/>
    <property type="match status" value="1"/>
</dbReference>
<dbReference type="STRING" id="4081.A0A3Q7G7M9"/>
<name>A0A3Q7G7M9_SOLLC</name>
<evidence type="ECO:0000259" key="1">
    <source>
        <dbReference type="Pfam" id="PF07727"/>
    </source>
</evidence>
<dbReference type="InterPro" id="IPR013103">
    <property type="entry name" value="RVT_2"/>
</dbReference>
<dbReference type="AlphaFoldDB" id="A0A3Q7G7M9"/>
<dbReference type="Gramene" id="Solyc04g071605.1.1">
    <property type="protein sequence ID" value="Solyc04g071605.1.1"/>
    <property type="gene ID" value="Solyc04g071605.1"/>
</dbReference>
<dbReference type="InterPro" id="IPR043502">
    <property type="entry name" value="DNA/RNA_pol_sf"/>
</dbReference>
<sequence length="209" mass="23544">MKNDYGNLNLVKGVRASCILGHIYLANAPSHYDYSLFTKLVGYDTVIVLVYVDDLIVTGSNQKLLCDTRQEIQKKFKMKDQGELKLGGAKPACTPHEMNQKLIFVQYDEHINNGIPEGGTILTDITKYQRLERKLLYITMTRPNLAFSVQILNQFMHCPKKSHMEAALRVVRYIKEAPGLGLLMPANDTNKLTELVATADRGTSFLPII</sequence>
<evidence type="ECO:0000313" key="2">
    <source>
        <dbReference type="EnsemblPlants" id="Solyc04g071605.1.1"/>
    </source>
</evidence>
<feature type="domain" description="Reverse transcriptase Ty1/copia-type" evidence="1">
    <location>
        <begin position="30"/>
        <end position="85"/>
    </location>
</feature>
<dbReference type="EnsemblPlants" id="Solyc04g071605.1.1">
    <property type="protein sequence ID" value="Solyc04g071605.1.1"/>
    <property type="gene ID" value="Solyc04g071605.1"/>
</dbReference>
<evidence type="ECO:0000313" key="3">
    <source>
        <dbReference type="Proteomes" id="UP000004994"/>
    </source>
</evidence>
<dbReference type="Pfam" id="PF07727">
    <property type="entry name" value="RVT_2"/>
    <property type="match status" value="1"/>
</dbReference>